<gene>
    <name evidence="1" type="ORF">E2C01_065691</name>
</gene>
<evidence type="ECO:0000313" key="1">
    <source>
        <dbReference type="EMBL" id="MPC71414.1"/>
    </source>
</evidence>
<name>A0A5B7HSG4_PORTR</name>
<proteinExistence type="predicted"/>
<organism evidence="1 2">
    <name type="scientific">Portunus trituberculatus</name>
    <name type="common">Swimming crab</name>
    <name type="synonym">Neptunus trituberculatus</name>
    <dbReference type="NCBI Taxonomy" id="210409"/>
    <lineage>
        <taxon>Eukaryota</taxon>
        <taxon>Metazoa</taxon>
        <taxon>Ecdysozoa</taxon>
        <taxon>Arthropoda</taxon>
        <taxon>Crustacea</taxon>
        <taxon>Multicrustacea</taxon>
        <taxon>Malacostraca</taxon>
        <taxon>Eumalacostraca</taxon>
        <taxon>Eucarida</taxon>
        <taxon>Decapoda</taxon>
        <taxon>Pleocyemata</taxon>
        <taxon>Brachyura</taxon>
        <taxon>Eubrachyura</taxon>
        <taxon>Portunoidea</taxon>
        <taxon>Portunidae</taxon>
        <taxon>Portuninae</taxon>
        <taxon>Portunus</taxon>
    </lineage>
</organism>
<dbReference type="AlphaFoldDB" id="A0A5B7HSG4"/>
<comment type="caution">
    <text evidence="1">The sequence shown here is derived from an EMBL/GenBank/DDBJ whole genome shotgun (WGS) entry which is preliminary data.</text>
</comment>
<dbReference type="Proteomes" id="UP000324222">
    <property type="component" value="Unassembled WGS sequence"/>
</dbReference>
<reference evidence="1 2" key="1">
    <citation type="submission" date="2019-05" db="EMBL/GenBank/DDBJ databases">
        <title>Another draft genome of Portunus trituberculatus and its Hox gene families provides insights of decapod evolution.</title>
        <authorList>
            <person name="Jeong J.-H."/>
            <person name="Song I."/>
            <person name="Kim S."/>
            <person name="Choi T."/>
            <person name="Kim D."/>
            <person name="Ryu S."/>
            <person name="Kim W."/>
        </authorList>
    </citation>
    <scope>NUCLEOTIDE SEQUENCE [LARGE SCALE GENOMIC DNA]</scope>
    <source>
        <tissue evidence="1">Muscle</tissue>
    </source>
</reference>
<dbReference type="EMBL" id="VSRR010032843">
    <property type="protein sequence ID" value="MPC71414.1"/>
    <property type="molecule type" value="Genomic_DNA"/>
</dbReference>
<keyword evidence="2" id="KW-1185">Reference proteome</keyword>
<protein>
    <submittedName>
        <fullName evidence="1">Uncharacterized protein</fullName>
    </submittedName>
</protein>
<sequence length="118" mass="12865">MQSKVSLVPLTTKVQQITTCCTARVMACDVVGATQRKLHMVHTQGTDNPRSPWPPTFLPILATDPSHRWTSPSPTSTLHLCMSALQQSSLPHDCLPGRHTAGLSWLWLGVLSLIVLAT</sequence>
<accession>A0A5B7HSG4</accession>
<evidence type="ECO:0000313" key="2">
    <source>
        <dbReference type="Proteomes" id="UP000324222"/>
    </source>
</evidence>